<organism evidence="9 10">
    <name type="scientific">Polyangium fumosum</name>
    <dbReference type="NCBI Taxonomy" id="889272"/>
    <lineage>
        <taxon>Bacteria</taxon>
        <taxon>Pseudomonadati</taxon>
        <taxon>Myxococcota</taxon>
        <taxon>Polyangia</taxon>
        <taxon>Polyangiales</taxon>
        <taxon>Polyangiaceae</taxon>
        <taxon>Polyangium</taxon>
    </lineage>
</organism>
<evidence type="ECO:0000313" key="10">
    <source>
        <dbReference type="Proteomes" id="UP000309215"/>
    </source>
</evidence>
<comment type="caution">
    <text evidence="9">The sequence shown here is derived from an EMBL/GenBank/DDBJ whole genome shotgun (WGS) entry which is preliminary data.</text>
</comment>
<dbReference type="Pfam" id="PF00498">
    <property type="entry name" value="FHA"/>
    <property type="match status" value="1"/>
</dbReference>
<proteinExistence type="predicted"/>
<evidence type="ECO:0000256" key="6">
    <source>
        <dbReference type="SAM" id="MobiDB-lite"/>
    </source>
</evidence>
<dbReference type="CDD" id="cd00060">
    <property type="entry name" value="FHA"/>
    <property type="match status" value="1"/>
</dbReference>
<dbReference type="PROSITE" id="PS00676">
    <property type="entry name" value="SIGMA54_INTERACT_2"/>
    <property type="match status" value="1"/>
</dbReference>
<dbReference type="PROSITE" id="PS00688">
    <property type="entry name" value="SIGMA54_INTERACT_3"/>
    <property type="match status" value="1"/>
</dbReference>
<evidence type="ECO:0000313" key="9">
    <source>
        <dbReference type="EMBL" id="TKC98378.1"/>
    </source>
</evidence>
<sequence length="455" mass="49841">MSDTASPKLPATEIAPRQAKQGGGVARLVVTQGPGAGKTLLVTRARATVGRHQTNDLVIPDPRISATHLELERRPEGRVLVRDLGTTNGTWLGPHRLNEAELGPGALLKIGDSLVRVEVDDRAEPERGSEGGRFGGLIGVSAEMRELFATLERVAPSQLTVLAQGETGTGKEELARAIHKHSPRREGPFVVLDAATIPPTLAESVLFGHERGAFTGADARHIGTFERAHGGTLFIDEIGELPMDLQPKLLRVLESRTFSRVGGHEIIPVDFRLIAATHRDLRAEIEAHRFREDLYFRLAEARVFLPPLRARPADIPLLARHFLEELSTSERPLSITEEALRSLTLRKWPGNVRELRNVIARAAALCQDGTITENDLAGEGFGFRGSEAEREPLDLQGTFAEAKARAIDRFERAYLDALVRRCGGNLSKASRQADVARNHLRALLKKRGLYDPGDT</sequence>
<keyword evidence="1" id="KW-0547">Nucleotide-binding</keyword>
<dbReference type="EMBL" id="SSMQ01000069">
    <property type="protein sequence ID" value="TKC98378.1"/>
    <property type="molecule type" value="Genomic_DNA"/>
</dbReference>
<evidence type="ECO:0000259" key="8">
    <source>
        <dbReference type="PROSITE" id="PS50045"/>
    </source>
</evidence>
<keyword evidence="3" id="KW-0805">Transcription regulation</keyword>
<dbReference type="SUPFAM" id="SSF52540">
    <property type="entry name" value="P-loop containing nucleoside triphosphate hydrolases"/>
    <property type="match status" value="1"/>
</dbReference>
<dbReference type="PANTHER" id="PTHR32071">
    <property type="entry name" value="TRANSCRIPTIONAL REGULATORY PROTEIN"/>
    <property type="match status" value="1"/>
</dbReference>
<keyword evidence="4" id="KW-0238">DNA-binding</keyword>
<reference evidence="9 10" key="1">
    <citation type="submission" date="2019-04" db="EMBL/GenBank/DDBJ databases">
        <authorList>
            <person name="Li Y."/>
            <person name="Wang J."/>
        </authorList>
    </citation>
    <scope>NUCLEOTIDE SEQUENCE [LARGE SCALE GENOMIC DNA]</scope>
    <source>
        <strain evidence="9 10">DSM 14668</strain>
    </source>
</reference>
<dbReference type="SUPFAM" id="SSF46689">
    <property type="entry name" value="Homeodomain-like"/>
    <property type="match status" value="1"/>
</dbReference>
<evidence type="ECO:0000256" key="2">
    <source>
        <dbReference type="ARBA" id="ARBA00022840"/>
    </source>
</evidence>
<dbReference type="InterPro" id="IPR003593">
    <property type="entry name" value="AAA+_ATPase"/>
</dbReference>
<feature type="domain" description="FHA" evidence="7">
    <location>
        <begin position="47"/>
        <end position="97"/>
    </location>
</feature>
<dbReference type="InterPro" id="IPR025943">
    <property type="entry name" value="Sigma_54_int_dom_ATP-bd_2"/>
</dbReference>
<dbReference type="Gene3D" id="2.60.200.20">
    <property type="match status" value="1"/>
</dbReference>
<dbReference type="FunFam" id="3.40.50.300:FF:000006">
    <property type="entry name" value="DNA-binding transcriptional regulator NtrC"/>
    <property type="match status" value="1"/>
</dbReference>
<dbReference type="Proteomes" id="UP000309215">
    <property type="component" value="Unassembled WGS sequence"/>
</dbReference>
<dbReference type="SMART" id="SM00240">
    <property type="entry name" value="FHA"/>
    <property type="match status" value="1"/>
</dbReference>
<dbReference type="CDD" id="cd00009">
    <property type="entry name" value="AAA"/>
    <property type="match status" value="1"/>
</dbReference>
<dbReference type="RefSeq" id="WP_136934678.1">
    <property type="nucleotide sequence ID" value="NZ_SSMQ01000069.1"/>
</dbReference>
<dbReference type="PROSITE" id="PS50045">
    <property type="entry name" value="SIGMA54_INTERACT_4"/>
    <property type="match status" value="1"/>
</dbReference>
<dbReference type="GO" id="GO:0006355">
    <property type="term" value="P:regulation of DNA-templated transcription"/>
    <property type="evidence" value="ECO:0007669"/>
    <property type="project" value="InterPro"/>
</dbReference>
<keyword evidence="5" id="KW-0804">Transcription</keyword>
<dbReference type="Gene3D" id="3.40.50.300">
    <property type="entry name" value="P-loop containing nucleotide triphosphate hydrolases"/>
    <property type="match status" value="1"/>
</dbReference>
<dbReference type="InterPro" id="IPR009057">
    <property type="entry name" value="Homeodomain-like_sf"/>
</dbReference>
<dbReference type="GO" id="GO:0003677">
    <property type="term" value="F:DNA binding"/>
    <property type="evidence" value="ECO:0007669"/>
    <property type="project" value="UniProtKB-KW"/>
</dbReference>
<evidence type="ECO:0000256" key="4">
    <source>
        <dbReference type="ARBA" id="ARBA00023125"/>
    </source>
</evidence>
<dbReference type="InterPro" id="IPR002078">
    <property type="entry name" value="Sigma_54_int"/>
</dbReference>
<dbReference type="InterPro" id="IPR008984">
    <property type="entry name" value="SMAD_FHA_dom_sf"/>
</dbReference>
<dbReference type="AlphaFoldDB" id="A0A4U1IWH4"/>
<evidence type="ECO:0000259" key="7">
    <source>
        <dbReference type="PROSITE" id="PS50006"/>
    </source>
</evidence>
<dbReference type="InterPro" id="IPR058031">
    <property type="entry name" value="AAA_lid_NorR"/>
</dbReference>
<feature type="domain" description="Sigma-54 factor interaction" evidence="8">
    <location>
        <begin position="137"/>
        <end position="364"/>
    </location>
</feature>
<dbReference type="SMART" id="SM00382">
    <property type="entry name" value="AAA"/>
    <property type="match status" value="1"/>
</dbReference>
<dbReference type="Gene3D" id="1.10.8.60">
    <property type="match status" value="1"/>
</dbReference>
<accession>A0A4U1IWH4</accession>
<keyword evidence="2" id="KW-0067">ATP-binding</keyword>
<gene>
    <name evidence="9" type="ORF">E8A74_41535</name>
</gene>
<name>A0A4U1IWH4_9BACT</name>
<evidence type="ECO:0000256" key="1">
    <source>
        <dbReference type="ARBA" id="ARBA00022741"/>
    </source>
</evidence>
<dbReference type="Pfam" id="PF25601">
    <property type="entry name" value="AAA_lid_14"/>
    <property type="match status" value="1"/>
</dbReference>
<dbReference type="OrthoDB" id="5485507at2"/>
<evidence type="ECO:0000256" key="3">
    <source>
        <dbReference type="ARBA" id="ARBA00023015"/>
    </source>
</evidence>
<dbReference type="SUPFAM" id="SSF49879">
    <property type="entry name" value="SMAD/FHA domain"/>
    <property type="match status" value="1"/>
</dbReference>
<protein>
    <submittedName>
        <fullName evidence="9">FHA domain-containing protein</fullName>
    </submittedName>
</protein>
<dbReference type="InterPro" id="IPR000253">
    <property type="entry name" value="FHA_dom"/>
</dbReference>
<dbReference type="Pfam" id="PF00158">
    <property type="entry name" value="Sigma54_activat"/>
    <property type="match status" value="1"/>
</dbReference>
<dbReference type="Gene3D" id="1.10.10.60">
    <property type="entry name" value="Homeodomain-like"/>
    <property type="match status" value="1"/>
</dbReference>
<evidence type="ECO:0000256" key="5">
    <source>
        <dbReference type="ARBA" id="ARBA00023163"/>
    </source>
</evidence>
<dbReference type="PROSITE" id="PS50006">
    <property type="entry name" value="FHA_DOMAIN"/>
    <property type="match status" value="1"/>
</dbReference>
<dbReference type="InterPro" id="IPR027417">
    <property type="entry name" value="P-loop_NTPase"/>
</dbReference>
<keyword evidence="10" id="KW-1185">Reference proteome</keyword>
<dbReference type="InterPro" id="IPR025944">
    <property type="entry name" value="Sigma_54_int_dom_CS"/>
</dbReference>
<feature type="region of interest" description="Disordered" evidence="6">
    <location>
        <begin position="1"/>
        <end position="23"/>
    </location>
</feature>
<dbReference type="GO" id="GO:0005524">
    <property type="term" value="F:ATP binding"/>
    <property type="evidence" value="ECO:0007669"/>
    <property type="project" value="UniProtKB-KW"/>
</dbReference>